<reference evidence="1" key="2">
    <citation type="journal article" date="2015" name="Data Brief">
        <title>Shoot transcriptome of the giant reed, Arundo donax.</title>
        <authorList>
            <person name="Barrero R.A."/>
            <person name="Guerrero F.D."/>
            <person name="Moolhuijzen P."/>
            <person name="Goolsby J.A."/>
            <person name="Tidwell J."/>
            <person name="Bellgard S.E."/>
            <person name="Bellgard M.I."/>
        </authorList>
    </citation>
    <scope>NUCLEOTIDE SEQUENCE</scope>
    <source>
        <tissue evidence="1">Shoot tissue taken approximately 20 cm above the soil surface</tissue>
    </source>
</reference>
<organism evidence="1">
    <name type="scientific">Arundo donax</name>
    <name type="common">Giant reed</name>
    <name type="synonym">Donax arundinaceus</name>
    <dbReference type="NCBI Taxonomy" id="35708"/>
    <lineage>
        <taxon>Eukaryota</taxon>
        <taxon>Viridiplantae</taxon>
        <taxon>Streptophyta</taxon>
        <taxon>Embryophyta</taxon>
        <taxon>Tracheophyta</taxon>
        <taxon>Spermatophyta</taxon>
        <taxon>Magnoliopsida</taxon>
        <taxon>Liliopsida</taxon>
        <taxon>Poales</taxon>
        <taxon>Poaceae</taxon>
        <taxon>PACMAD clade</taxon>
        <taxon>Arundinoideae</taxon>
        <taxon>Arundineae</taxon>
        <taxon>Arundo</taxon>
    </lineage>
</organism>
<evidence type="ECO:0000313" key="1">
    <source>
        <dbReference type="EMBL" id="JAE09532.1"/>
    </source>
</evidence>
<reference evidence="1" key="1">
    <citation type="submission" date="2014-09" db="EMBL/GenBank/DDBJ databases">
        <authorList>
            <person name="Magalhaes I.L.F."/>
            <person name="Oliveira U."/>
            <person name="Santos F.R."/>
            <person name="Vidigal T.H.D.A."/>
            <person name="Brescovit A.D."/>
            <person name="Santos A.J."/>
        </authorList>
    </citation>
    <scope>NUCLEOTIDE SEQUENCE</scope>
    <source>
        <tissue evidence="1">Shoot tissue taken approximately 20 cm above the soil surface</tissue>
    </source>
</reference>
<dbReference type="EMBL" id="GBRH01188364">
    <property type="protein sequence ID" value="JAE09532.1"/>
    <property type="molecule type" value="Transcribed_RNA"/>
</dbReference>
<proteinExistence type="predicted"/>
<protein>
    <submittedName>
        <fullName evidence="1">Uncharacterized protein</fullName>
    </submittedName>
</protein>
<dbReference type="AlphaFoldDB" id="A0A0A9FB33"/>
<name>A0A0A9FB33_ARUDO</name>
<sequence>MLYGFKKWQKTRYVCTAHVLLKFHLIQRLMAPKMWLWCRLGVRHKRLGAVRGVKRHKNVAEGGQILMKEKETLI</sequence>
<accession>A0A0A9FB33</accession>